<name>A0A1L9QUY4_9CYAN</name>
<evidence type="ECO:0000313" key="2">
    <source>
        <dbReference type="Proteomes" id="UP000183940"/>
    </source>
</evidence>
<dbReference type="AlphaFoldDB" id="A0A1L9QUY4"/>
<organism evidence="1 2">
    <name type="scientific">Roseofilum reptotaenium AO1-A</name>
    <dbReference type="NCBI Taxonomy" id="1925591"/>
    <lineage>
        <taxon>Bacteria</taxon>
        <taxon>Bacillati</taxon>
        <taxon>Cyanobacteriota</taxon>
        <taxon>Cyanophyceae</taxon>
        <taxon>Desertifilales</taxon>
        <taxon>Desertifilaceae</taxon>
        <taxon>Roseofilum</taxon>
    </lineage>
</organism>
<protein>
    <submittedName>
        <fullName evidence="1">Uncharacterized protein</fullName>
    </submittedName>
</protein>
<accession>A0A1L9QUY4</accession>
<proteinExistence type="predicted"/>
<dbReference type="Proteomes" id="UP000183940">
    <property type="component" value="Unassembled WGS sequence"/>
</dbReference>
<gene>
    <name evidence="1" type="ORF">BI308_06505</name>
</gene>
<evidence type="ECO:0000313" key="1">
    <source>
        <dbReference type="EMBL" id="OJJ26490.1"/>
    </source>
</evidence>
<comment type="caution">
    <text evidence="1">The sequence shown here is derived from an EMBL/GenBank/DDBJ whole genome shotgun (WGS) entry which is preliminary data.</text>
</comment>
<sequence length="234" mass="26984">MALFSLDEINGCSIMHYIDEYYVPLSPKLMQVLYDFANGLGTKEIVEKYGLTKAAALARQQFACQNLNVYSEDLPDEGRTYSRRVVTALKAARIGLIVFDYDTCKYVPNPDFKQPDKVFLPRDTSNLKRKNWDEHIFSDEQISRAKELLISGEMCRSQIIRQVLKTDSGKIYQVGRKKLLEIEAGLEAQGYKCPKMSQAKRKQLQELHSSRSNPWRQEARAGYLAWKERQESQS</sequence>
<dbReference type="EMBL" id="MLAW01000007">
    <property type="protein sequence ID" value="OJJ26490.1"/>
    <property type="molecule type" value="Genomic_DNA"/>
</dbReference>
<keyword evidence="2" id="KW-1185">Reference proteome</keyword>
<reference evidence="1" key="1">
    <citation type="submission" date="2016-10" db="EMBL/GenBank/DDBJ databases">
        <title>CRISPR-Cas defence system in Roseofilum reptotaenium: evidence of a bacteriophage-cyanobacterium arms race in the coral black band disease.</title>
        <authorList>
            <person name="Buerger P."/>
            <person name="Wood-Charlson E.M."/>
            <person name="Weynberg K.D."/>
            <person name="Willis B."/>
            <person name="Van Oppen M.J."/>
        </authorList>
    </citation>
    <scope>NUCLEOTIDE SEQUENCE [LARGE SCALE GENOMIC DNA]</scope>
    <source>
        <strain evidence="1">AO1-A</strain>
    </source>
</reference>